<protein>
    <submittedName>
        <fullName evidence="2">Uncharacterized protein</fullName>
    </submittedName>
</protein>
<gene>
    <name evidence="2" type="ORF">CFIO01_06312</name>
</gene>
<dbReference type="HOGENOM" id="CLU_1669254_0_0_1"/>
<comment type="caution">
    <text evidence="2">The sequence shown here is derived from an EMBL/GenBank/DDBJ whole genome shotgun (WGS) entry which is preliminary data.</text>
</comment>
<reference evidence="2 3" key="1">
    <citation type="submission" date="2014-02" db="EMBL/GenBank/DDBJ databases">
        <title>The genome sequence of Colletotrichum fioriniae PJ7.</title>
        <authorList>
            <person name="Baroncelli R."/>
            <person name="Thon M.R."/>
        </authorList>
    </citation>
    <scope>NUCLEOTIDE SEQUENCE [LARGE SCALE GENOMIC DNA]</scope>
    <source>
        <strain evidence="2 3">PJ7</strain>
    </source>
</reference>
<feature type="region of interest" description="Disordered" evidence="1">
    <location>
        <begin position="136"/>
        <end position="158"/>
    </location>
</feature>
<accession>A0A010R5T7</accession>
<keyword evidence="3" id="KW-1185">Reference proteome</keyword>
<evidence type="ECO:0000313" key="2">
    <source>
        <dbReference type="EMBL" id="EXF75576.1"/>
    </source>
</evidence>
<name>A0A010R5T7_9PEZI</name>
<sequence length="158" mass="17467">MRTTAASILESQILAIGRDRGIDQVIPPKVSRQGTLTAGEALAALEMKQPTSHRNRSLTQRAGLHKGIDTPWAADRQRNICSGSTGYRLWNLLASPEHISNYRLLGLGNMHPTQITRCLPESRKVIRCRLDETNGRSDIHKHGAYTPGNRFDNATSVS</sequence>
<dbReference type="EMBL" id="JARH01000897">
    <property type="protein sequence ID" value="EXF75576.1"/>
    <property type="molecule type" value="Genomic_DNA"/>
</dbReference>
<proteinExistence type="predicted"/>
<dbReference type="AlphaFoldDB" id="A0A010R5T7"/>
<dbReference type="KEGG" id="cfj:CFIO01_06312"/>
<evidence type="ECO:0000256" key="1">
    <source>
        <dbReference type="SAM" id="MobiDB-lite"/>
    </source>
</evidence>
<organism evidence="2 3">
    <name type="scientific">Colletotrichum fioriniae PJ7</name>
    <dbReference type="NCBI Taxonomy" id="1445577"/>
    <lineage>
        <taxon>Eukaryota</taxon>
        <taxon>Fungi</taxon>
        <taxon>Dikarya</taxon>
        <taxon>Ascomycota</taxon>
        <taxon>Pezizomycotina</taxon>
        <taxon>Sordariomycetes</taxon>
        <taxon>Hypocreomycetidae</taxon>
        <taxon>Glomerellales</taxon>
        <taxon>Glomerellaceae</taxon>
        <taxon>Colletotrichum</taxon>
        <taxon>Colletotrichum acutatum species complex</taxon>
    </lineage>
</organism>
<dbReference type="Proteomes" id="UP000020467">
    <property type="component" value="Unassembled WGS sequence"/>
</dbReference>
<evidence type="ECO:0000313" key="3">
    <source>
        <dbReference type="Proteomes" id="UP000020467"/>
    </source>
</evidence>